<proteinExistence type="predicted"/>
<organism evidence="1 2">
    <name type="scientific">Araneus ventricosus</name>
    <name type="common">Orbweaver spider</name>
    <name type="synonym">Epeira ventricosa</name>
    <dbReference type="NCBI Taxonomy" id="182803"/>
    <lineage>
        <taxon>Eukaryota</taxon>
        <taxon>Metazoa</taxon>
        <taxon>Ecdysozoa</taxon>
        <taxon>Arthropoda</taxon>
        <taxon>Chelicerata</taxon>
        <taxon>Arachnida</taxon>
        <taxon>Araneae</taxon>
        <taxon>Araneomorphae</taxon>
        <taxon>Entelegynae</taxon>
        <taxon>Araneoidea</taxon>
        <taxon>Araneidae</taxon>
        <taxon>Araneus</taxon>
    </lineage>
</organism>
<accession>A0A4Y2RTX6</accession>
<evidence type="ECO:0000313" key="2">
    <source>
        <dbReference type="Proteomes" id="UP000499080"/>
    </source>
</evidence>
<keyword evidence="2" id="KW-1185">Reference proteome</keyword>
<name>A0A4Y2RTX6_ARAVE</name>
<dbReference type="AlphaFoldDB" id="A0A4Y2RTX6"/>
<dbReference type="Proteomes" id="UP000499080">
    <property type="component" value="Unassembled WGS sequence"/>
</dbReference>
<gene>
    <name evidence="1" type="ORF">AVEN_181912_1</name>
</gene>
<sequence>MGGTRQTIFSSTLTDEPELNCLSFDFHLQVAGCGSFFFFWHQWRSQMDGARACSSVVRNFRSIWTGVRVPDKTTVLKTRADNSEKQNLQSKHAGEMSGITFDKAKFNVGLRDYVVNMLGKIESSVKSNTKVSN</sequence>
<reference evidence="1 2" key="1">
    <citation type="journal article" date="2019" name="Sci. Rep.">
        <title>Orb-weaving spider Araneus ventricosus genome elucidates the spidroin gene catalogue.</title>
        <authorList>
            <person name="Kono N."/>
            <person name="Nakamura H."/>
            <person name="Ohtoshi R."/>
            <person name="Moran D.A.P."/>
            <person name="Shinohara A."/>
            <person name="Yoshida Y."/>
            <person name="Fujiwara M."/>
            <person name="Mori M."/>
            <person name="Tomita M."/>
            <person name="Arakawa K."/>
        </authorList>
    </citation>
    <scope>NUCLEOTIDE SEQUENCE [LARGE SCALE GENOMIC DNA]</scope>
</reference>
<dbReference type="EMBL" id="BGPR01018283">
    <property type="protein sequence ID" value="GBN78729.1"/>
    <property type="molecule type" value="Genomic_DNA"/>
</dbReference>
<protein>
    <submittedName>
        <fullName evidence="1">Uncharacterized protein</fullName>
    </submittedName>
</protein>
<evidence type="ECO:0000313" key="1">
    <source>
        <dbReference type="EMBL" id="GBN78729.1"/>
    </source>
</evidence>
<comment type="caution">
    <text evidence="1">The sequence shown here is derived from an EMBL/GenBank/DDBJ whole genome shotgun (WGS) entry which is preliminary data.</text>
</comment>